<evidence type="ECO:0000259" key="2">
    <source>
        <dbReference type="Pfam" id="PF26059"/>
    </source>
</evidence>
<proteinExistence type="predicted"/>
<name>A0A7G1KKW4_9NOCA</name>
<evidence type="ECO:0000256" key="1">
    <source>
        <dbReference type="SAM" id="SignalP"/>
    </source>
</evidence>
<dbReference type="EMBL" id="AP023396">
    <property type="protein sequence ID" value="BCK55875.1"/>
    <property type="molecule type" value="Genomic_DNA"/>
</dbReference>
<evidence type="ECO:0000313" key="3">
    <source>
        <dbReference type="EMBL" id="BCK55875.1"/>
    </source>
</evidence>
<keyword evidence="1" id="KW-0732">Signal</keyword>
<feature type="domain" description="DUF8020" evidence="2">
    <location>
        <begin position="44"/>
        <end position="85"/>
    </location>
</feature>
<organism evidence="3 4">
    <name type="scientific">Nocardia wallacei</name>
    <dbReference type="NCBI Taxonomy" id="480035"/>
    <lineage>
        <taxon>Bacteria</taxon>
        <taxon>Bacillati</taxon>
        <taxon>Actinomycetota</taxon>
        <taxon>Actinomycetes</taxon>
        <taxon>Mycobacteriales</taxon>
        <taxon>Nocardiaceae</taxon>
        <taxon>Nocardia</taxon>
    </lineage>
</organism>
<sequence length="241" mass="23451">MNKITRAAVVALTVAGALGIGSVTVSAAPAAQAGRTLSTEIMPGVQYTSSTVDQSVVIETGAATLVTQGGQFQVRDAAGSVVAGVAQFADEPKAWEAVHAPADVRAAVRATTPALRLDDIHGDPQTERFDAAIQAAVNEFTLAVAAGTMTGGVIGAAIGCGVGAVAGAVFGAPVLDVAGLTVIAGCLAGAGALGALGAIVGGGILGVPVGIASAIKFQHTMSEPYEHESPSAATDHAGGSE</sequence>
<dbReference type="PROSITE" id="PS51318">
    <property type="entry name" value="TAT"/>
    <property type="match status" value="1"/>
</dbReference>
<accession>A0A7G1KKW4</accession>
<dbReference type="GeneID" id="80348170"/>
<feature type="signal peptide" evidence="1">
    <location>
        <begin position="1"/>
        <end position="27"/>
    </location>
</feature>
<dbReference type="Pfam" id="PF26059">
    <property type="entry name" value="DUF8020"/>
    <property type="match status" value="1"/>
</dbReference>
<evidence type="ECO:0000313" key="4">
    <source>
        <dbReference type="Proteomes" id="UP000516173"/>
    </source>
</evidence>
<feature type="chain" id="PRO_5028830578" description="DUF8020 domain-containing protein" evidence="1">
    <location>
        <begin position="28"/>
        <end position="241"/>
    </location>
</feature>
<keyword evidence="4" id="KW-1185">Reference proteome</keyword>
<dbReference type="RefSeq" id="WP_187683045.1">
    <property type="nucleotide sequence ID" value="NZ_AP023396.1"/>
</dbReference>
<gene>
    <name evidence="3" type="ORF">NWFMUON74_36470</name>
</gene>
<dbReference type="AlphaFoldDB" id="A0A7G1KKW4"/>
<protein>
    <recommendedName>
        <fullName evidence="2">DUF8020 domain-containing protein</fullName>
    </recommendedName>
</protein>
<dbReference type="KEGG" id="nwl:NWFMUON74_36470"/>
<dbReference type="InterPro" id="IPR006311">
    <property type="entry name" value="TAT_signal"/>
</dbReference>
<dbReference type="Proteomes" id="UP000516173">
    <property type="component" value="Chromosome"/>
</dbReference>
<dbReference type="InterPro" id="IPR058333">
    <property type="entry name" value="DUF8020"/>
</dbReference>
<reference evidence="3 4" key="1">
    <citation type="submission" date="2020-08" db="EMBL/GenBank/DDBJ databases">
        <title>Genome Sequencing of Nocardia wallacei strain FMUON74 and assembly.</title>
        <authorList>
            <person name="Toyokawa M."/>
            <person name="Uesaka K."/>
        </authorList>
    </citation>
    <scope>NUCLEOTIDE SEQUENCE [LARGE SCALE GENOMIC DNA]</scope>
    <source>
        <strain evidence="3 4">FMUON74</strain>
    </source>
</reference>